<keyword evidence="3" id="KW-1185">Reference proteome</keyword>
<dbReference type="SFLD" id="SFLDS00003">
    <property type="entry name" value="Haloacid_Dehalogenase"/>
    <property type="match status" value="1"/>
</dbReference>
<dbReference type="Pfam" id="PF00702">
    <property type="entry name" value="Hydrolase"/>
    <property type="match status" value="1"/>
</dbReference>
<dbReference type="Gene3D" id="3.40.50.1000">
    <property type="entry name" value="HAD superfamily/HAD-like"/>
    <property type="match status" value="1"/>
</dbReference>
<accession>A0ABV9TSH7</accession>
<dbReference type="GO" id="GO:0016787">
    <property type="term" value="F:hydrolase activity"/>
    <property type="evidence" value="ECO:0007669"/>
    <property type="project" value="UniProtKB-KW"/>
</dbReference>
<dbReference type="EMBL" id="JBHSIT010000001">
    <property type="protein sequence ID" value="MFC4906418.1"/>
    <property type="molecule type" value="Genomic_DNA"/>
</dbReference>
<organism evidence="2 3">
    <name type="scientific">Actinomadura gamaensis</name>
    <dbReference type="NCBI Taxonomy" id="1763541"/>
    <lineage>
        <taxon>Bacteria</taxon>
        <taxon>Bacillati</taxon>
        <taxon>Actinomycetota</taxon>
        <taxon>Actinomycetes</taxon>
        <taxon>Streptosporangiales</taxon>
        <taxon>Thermomonosporaceae</taxon>
        <taxon>Actinomadura</taxon>
    </lineage>
</organism>
<evidence type="ECO:0000256" key="1">
    <source>
        <dbReference type="ARBA" id="ARBA00022801"/>
    </source>
</evidence>
<dbReference type="InterPro" id="IPR006439">
    <property type="entry name" value="HAD-SF_hydro_IA"/>
</dbReference>
<dbReference type="RefSeq" id="WP_378252119.1">
    <property type="nucleotide sequence ID" value="NZ_JBHSIT010000001.1"/>
</dbReference>
<reference evidence="3" key="1">
    <citation type="journal article" date="2019" name="Int. J. Syst. Evol. Microbiol.">
        <title>The Global Catalogue of Microorganisms (GCM) 10K type strain sequencing project: providing services to taxonomists for standard genome sequencing and annotation.</title>
        <authorList>
            <consortium name="The Broad Institute Genomics Platform"/>
            <consortium name="The Broad Institute Genome Sequencing Center for Infectious Disease"/>
            <person name="Wu L."/>
            <person name="Ma J."/>
        </authorList>
    </citation>
    <scope>NUCLEOTIDE SEQUENCE [LARGE SCALE GENOMIC DNA]</scope>
    <source>
        <strain evidence="3">KLKA75</strain>
    </source>
</reference>
<evidence type="ECO:0000313" key="3">
    <source>
        <dbReference type="Proteomes" id="UP001595872"/>
    </source>
</evidence>
<dbReference type="PANTHER" id="PTHR43316:SF3">
    <property type="entry name" value="HALOACID DEHALOGENASE, TYPE II (AFU_ORTHOLOGUE AFUA_2G07750)-RELATED"/>
    <property type="match status" value="1"/>
</dbReference>
<dbReference type="PANTHER" id="PTHR43316">
    <property type="entry name" value="HYDROLASE, HALOACID DELAHOGENASE-RELATED"/>
    <property type="match status" value="1"/>
</dbReference>
<dbReference type="PRINTS" id="PR00413">
    <property type="entry name" value="HADHALOGNASE"/>
</dbReference>
<dbReference type="SFLD" id="SFLDG01129">
    <property type="entry name" value="C1.5:_HAD__Beta-PGM__Phosphata"/>
    <property type="match status" value="1"/>
</dbReference>
<protein>
    <submittedName>
        <fullName evidence="2">HAD family hydrolase</fullName>
        <ecNumber evidence="2">3.1.3.-</ecNumber>
    </submittedName>
</protein>
<gene>
    <name evidence="2" type="ORF">ACFPCY_03725</name>
</gene>
<sequence length="229" mass="25213">MSVKAVIFDWGGTLTPWHDIDIPDIWKRICAAGLSPQDAADAATRLLAAEEELWRRCKDEHRSATLDEVFAIAGVEPSDALLDAVYDLWTPHTLIDPAAPGLLRELRERGLKVGVLSNTMWSRDWHERIFDRDGVLGLLDGAVYSSEIPWTKPHAEAFRAAMAAVEVDDPSACVFVGDRPFDDIHGAKSVGMRAALMPNSTVPSWQTEPDAVLHGGLGDLLGHIERWSL</sequence>
<dbReference type="Proteomes" id="UP001595872">
    <property type="component" value="Unassembled WGS sequence"/>
</dbReference>
<dbReference type="InterPro" id="IPR051540">
    <property type="entry name" value="S-2-haloacid_dehalogenase"/>
</dbReference>
<dbReference type="InterPro" id="IPR036412">
    <property type="entry name" value="HAD-like_sf"/>
</dbReference>
<dbReference type="SUPFAM" id="SSF56784">
    <property type="entry name" value="HAD-like"/>
    <property type="match status" value="1"/>
</dbReference>
<comment type="caution">
    <text evidence="2">The sequence shown here is derived from an EMBL/GenBank/DDBJ whole genome shotgun (WGS) entry which is preliminary data.</text>
</comment>
<keyword evidence="1 2" id="KW-0378">Hydrolase</keyword>
<name>A0ABV9TSH7_9ACTN</name>
<evidence type="ECO:0000313" key="2">
    <source>
        <dbReference type="EMBL" id="MFC4906418.1"/>
    </source>
</evidence>
<dbReference type="NCBIfam" id="TIGR01549">
    <property type="entry name" value="HAD-SF-IA-v1"/>
    <property type="match status" value="1"/>
</dbReference>
<dbReference type="InterPro" id="IPR023214">
    <property type="entry name" value="HAD_sf"/>
</dbReference>
<proteinExistence type="predicted"/>
<dbReference type="EC" id="3.1.3.-" evidence="2"/>